<dbReference type="Proteomes" id="UP000184290">
    <property type="component" value="Unassembled WGS sequence"/>
</dbReference>
<comment type="caution">
    <text evidence="6">The sequence shown here is derived from an EMBL/GenBank/DDBJ whole genome shotgun (WGS) entry which is preliminary data.</text>
</comment>
<feature type="transmembrane region" description="Helical" evidence="5">
    <location>
        <begin position="193"/>
        <end position="222"/>
    </location>
</feature>
<dbReference type="Pfam" id="PF07264">
    <property type="entry name" value="EI24"/>
    <property type="match status" value="1"/>
</dbReference>
<dbReference type="InterPro" id="IPR059112">
    <property type="entry name" value="CysZ/EI24"/>
</dbReference>
<keyword evidence="7" id="KW-1185">Reference proteome</keyword>
<reference evidence="6 7" key="1">
    <citation type="submission" date="2016-11" db="EMBL/GenBank/DDBJ databases">
        <authorList>
            <person name="Varghese N."/>
            <person name="Submissions S."/>
        </authorList>
    </citation>
    <scope>NUCLEOTIDE SEQUENCE [LARGE SCALE GENOMIC DNA]</scope>
    <source>
        <strain evidence="6 7">DSM 21988</strain>
    </source>
</reference>
<feature type="transmembrane region" description="Helical" evidence="5">
    <location>
        <begin position="131"/>
        <end position="159"/>
    </location>
</feature>
<proteinExistence type="predicted"/>
<accession>A0ABY1IP31</accession>
<dbReference type="RefSeq" id="WP_060608648.1">
    <property type="nucleotide sequence ID" value="NZ_FQZC01000004.1"/>
</dbReference>
<organism evidence="6 7">
    <name type="scientific">Aureimonas altamirensis DSM 21988</name>
    <dbReference type="NCBI Taxonomy" id="1121026"/>
    <lineage>
        <taxon>Bacteria</taxon>
        <taxon>Pseudomonadati</taxon>
        <taxon>Pseudomonadota</taxon>
        <taxon>Alphaproteobacteria</taxon>
        <taxon>Hyphomicrobiales</taxon>
        <taxon>Aurantimonadaceae</taxon>
        <taxon>Aureimonas</taxon>
    </lineage>
</organism>
<evidence type="ECO:0000313" key="6">
    <source>
        <dbReference type="EMBL" id="SHJ73109.1"/>
    </source>
</evidence>
<comment type="subcellular location">
    <subcellularLocation>
        <location evidence="1">Membrane</location>
        <topology evidence="1">Multi-pass membrane protein</topology>
    </subcellularLocation>
</comment>
<evidence type="ECO:0000256" key="1">
    <source>
        <dbReference type="ARBA" id="ARBA00004141"/>
    </source>
</evidence>
<evidence type="ECO:0000256" key="3">
    <source>
        <dbReference type="ARBA" id="ARBA00022989"/>
    </source>
</evidence>
<evidence type="ECO:0000256" key="4">
    <source>
        <dbReference type="ARBA" id="ARBA00023136"/>
    </source>
</evidence>
<evidence type="ECO:0000256" key="2">
    <source>
        <dbReference type="ARBA" id="ARBA00022692"/>
    </source>
</evidence>
<feature type="transmembrane region" description="Helical" evidence="5">
    <location>
        <begin position="21"/>
        <end position="52"/>
    </location>
</feature>
<protein>
    <submittedName>
        <fullName evidence="6">CysZ protein</fullName>
    </submittedName>
</protein>
<sequence>MILSSARLALRDIVSPPFRSTLWKVLGLTAVVLVALWFSVRWLFAAVAIPFFADFAPDMPAWLDNAGAFAGIAAGIVLAFLMAFLIAPVSAIIAGLFLDDVAEAVERKDYADQPEGRALPLVRGMILSIKFFGIVILGNLIAFALLWVPLVNVGAFFVINGYLLGREYFQFACLRYRSEDQAAAMRSRNGGRIFIAGLVIAALLAIPIVNLLTPLFAAAMMVHLHQKLSRREGGVPQPGPAA</sequence>
<dbReference type="NCBIfam" id="NF009407">
    <property type="entry name" value="PRK12768.1"/>
    <property type="match status" value="1"/>
</dbReference>
<evidence type="ECO:0000313" key="7">
    <source>
        <dbReference type="Proteomes" id="UP000184290"/>
    </source>
</evidence>
<keyword evidence="2 5" id="KW-0812">Transmembrane</keyword>
<feature type="transmembrane region" description="Helical" evidence="5">
    <location>
        <begin position="72"/>
        <end position="98"/>
    </location>
</feature>
<dbReference type="EMBL" id="FQZC01000004">
    <property type="protein sequence ID" value="SHJ73109.1"/>
    <property type="molecule type" value="Genomic_DNA"/>
</dbReference>
<evidence type="ECO:0000256" key="5">
    <source>
        <dbReference type="SAM" id="Phobius"/>
    </source>
</evidence>
<name>A0ABY1IP31_9HYPH</name>
<keyword evidence="3 5" id="KW-1133">Transmembrane helix</keyword>
<keyword evidence="4 5" id="KW-0472">Membrane</keyword>
<gene>
    <name evidence="6" type="ORF">SAMN02745911_3145</name>
</gene>